<reference evidence="2" key="1">
    <citation type="journal article" date="2014" name="Int. J. Syst. Evol. Microbiol.">
        <title>Complete genome sequence of Corynebacterium casei LMG S-19264T (=DSM 44701T), isolated from a smear-ripened cheese.</title>
        <authorList>
            <consortium name="US DOE Joint Genome Institute (JGI-PGF)"/>
            <person name="Walter F."/>
            <person name="Albersmeier A."/>
            <person name="Kalinowski J."/>
            <person name="Ruckert C."/>
        </authorList>
    </citation>
    <scope>NUCLEOTIDE SEQUENCE</scope>
    <source>
        <strain evidence="2">KCTC 22169</strain>
    </source>
</reference>
<feature type="signal peptide" evidence="1">
    <location>
        <begin position="1"/>
        <end position="24"/>
    </location>
</feature>
<dbReference type="RefSeq" id="WP_189611216.1">
    <property type="nucleotide sequence ID" value="NZ_BMXR01000009.1"/>
</dbReference>
<evidence type="ECO:0008006" key="4">
    <source>
        <dbReference type="Google" id="ProtNLM"/>
    </source>
</evidence>
<reference evidence="2" key="2">
    <citation type="submission" date="2020-09" db="EMBL/GenBank/DDBJ databases">
        <authorList>
            <person name="Sun Q."/>
            <person name="Kim S."/>
        </authorList>
    </citation>
    <scope>NUCLEOTIDE SEQUENCE</scope>
    <source>
        <strain evidence="2">KCTC 22169</strain>
    </source>
</reference>
<dbReference type="EMBL" id="BMXR01000009">
    <property type="protein sequence ID" value="GGX64791.1"/>
    <property type="molecule type" value="Genomic_DNA"/>
</dbReference>
<dbReference type="AlphaFoldDB" id="A0A918NG12"/>
<evidence type="ECO:0000256" key="1">
    <source>
        <dbReference type="SAM" id="SignalP"/>
    </source>
</evidence>
<keyword evidence="3" id="KW-1185">Reference proteome</keyword>
<organism evidence="2 3">
    <name type="scientific">Saccharospirillum salsuginis</name>
    <dbReference type="NCBI Taxonomy" id="418750"/>
    <lineage>
        <taxon>Bacteria</taxon>
        <taxon>Pseudomonadati</taxon>
        <taxon>Pseudomonadota</taxon>
        <taxon>Gammaproteobacteria</taxon>
        <taxon>Oceanospirillales</taxon>
        <taxon>Saccharospirillaceae</taxon>
        <taxon>Saccharospirillum</taxon>
    </lineage>
</organism>
<dbReference type="Proteomes" id="UP000626148">
    <property type="component" value="Unassembled WGS sequence"/>
</dbReference>
<sequence>MSRLFGPRWLTLLFGLTLAVMVRAETADRPDTHPCTGAPIPLSTERAVVQAAECLFKGRVVKVERAGGGDDWVYRLRILLNEGRVKTVDLHPQTGLPTDPVVLEEVYEALGR</sequence>
<evidence type="ECO:0000313" key="3">
    <source>
        <dbReference type="Proteomes" id="UP000626148"/>
    </source>
</evidence>
<comment type="caution">
    <text evidence="2">The sequence shown here is derived from an EMBL/GenBank/DDBJ whole genome shotgun (WGS) entry which is preliminary data.</text>
</comment>
<keyword evidence="1" id="KW-0732">Signal</keyword>
<evidence type="ECO:0000313" key="2">
    <source>
        <dbReference type="EMBL" id="GGX64791.1"/>
    </source>
</evidence>
<protein>
    <recommendedName>
        <fullName evidence="4">PepSY domain-containing protein</fullName>
    </recommendedName>
</protein>
<gene>
    <name evidence="2" type="ORF">GCM10007392_35790</name>
</gene>
<feature type="chain" id="PRO_5036781490" description="PepSY domain-containing protein" evidence="1">
    <location>
        <begin position="25"/>
        <end position="112"/>
    </location>
</feature>
<name>A0A918NG12_9GAMM</name>
<proteinExistence type="predicted"/>
<accession>A0A918NG12</accession>